<dbReference type="Proteomes" id="UP001305414">
    <property type="component" value="Unassembled WGS sequence"/>
</dbReference>
<sequence length="92" mass="10706">MPEKVLKSGWFYKDIKDGATGFLVKIWLHLVYGWGTESRYAIPLGNMTMGPTHAYTNPLMLAMKIVRHIRVGNFVYISSWKYYITFGWRDIG</sequence>
<proteinExistence type="predicted"/>
<name>A0AAN7Z7X6_9PEZI</name>
<dbReference type="EMBL" id="JAWHQM010000024">
    <property type="protein sequence ID" value="KAK5632302.1"/>
    <property type="molecule type" value="Genomic_DNA"/>
</dbReference>
<protein>
    <submittedName>
        <fullName evidence="1">Uncharacterized protein</fullName>
    </submittedName>
</protein>
<accession>A0AAN7Z7X6</accession>
<organism evidence="1 2">
    <name type="scientific">Xylaria bambusicola</name>
    <dbReference type="NCBI Taxonomy" id="326684"/>
    <lineage>
        <taxon>Eukaryota</taxon>
        <taxon>Fungi</taxon>
        <taxon>Dikarya</taxon>
        <taxon>Ascomycota</taxon>
        <taxon>Pezizomycotina</taxon>
        <taxon>Sordariomycetes</taxon>
        <taxon>Xylariomycetidae</taxon>
        <taxon>Xylariales</taxon>
        <taxon>Xylariaceae</taxon>
        <taxon>Xylaria</taxon>
    </lineage>
</organism>
<comment type="caution">
    <text evidence="1">The sequence shown here is derived from an EMBL/GenBank/DDBJ whole genome shotgun (WGS) entry which is preliminary data.</text>
</comment>
<keyword evidence="2" id="KW-1185">Reference proteome</keyword>
<gene>
    <name evidence="1" type="ORF">RRF57_008016</name>
</gene>
<evidence type="ECO:0000313" key="1">
    <source>
        <dbReference type="EMBL" id="KAK5632302.1"/>
    </source>
</evidence>
<evidence type="ECO:0000313" key="2">
    <source>
        <dbReference type="Proteomes" id="UP001305414"/>
    </source>
</evidence>
<dbReference type="AlphaFoldDB" id="A0AAN7Z7X6"/>
<reference evidence="1 2" key="1">
    <citation type="submission" date="2023-10" db="EMBL/GenBank/DDBJ databases">
        <title>Draft genome sequence of Xylaria bambusicola isolate GMP-LS, the root and basal stem rot pathogen of sugarcane in Indonesia.</title>
        <authorList>
            <person name="Selvaraj P."/>
            <person name="Muralishankar V."/>
            <person name="Muruganantham S."/>
            <person name="Sp S."/>
            <person name="Haryani S."/>
            <person name="Lau K.J.X."/>
            <person name="Naqvi N.I."/>
        </authorList>
    </citation>
    <scope>NUCLEOTIDE SEQUENCE [LARGE SCALE GENOMIC DNA]</scope>
    <source>
        <strain evidence="1">GMP-LS</strain>
    </source>
</reference>